<reference evidence="2 3" key="1">
    <citation type="submission" date="2018-06" db="EMBL/GenBank/DDBJ databases">
        <authorList>
            <consortium name="Pathogen Informatics"/>
            <person name="Doyle S."/>
        </authorList>
    </citation>
    <scope>NUCLEOTIDE SEQUENCE [LARGE SCALE GENOMIC DNA]</scope>
    <source>
        <strain evidence="2 3">NCTC10821</strain>
    </source>
</reference>
<dbReference type="EMBL" id="UGQT01000001">
    <property type="protein sequence ID" value="STZ58141.1"/>
    <property type="molecule type" value="Genomic_DNA"/>
</dbReference>
<evidence type="ECO:0000313" key="2">
    <source>
        <dbReference type="EMBL" id="STZ58141.1"/>
    </source>
</evidence>
<feature type="domain" description="Methyltransferase FkbM" evidence="1">
    <location>
        <begin position="56"/>
        <end position="215"/>
    </location>
</feature>
<sequence length="257" mass="29538">MELKKAIRTAQTYAGPLVDVKAWGQRKLRQVRHAPSDSCYRAFEKLPISAGQQFLDIGANRGQTIDSLRLYHKSAAVVAFEPNPVLAARLSKRYENDPNVTIHAFGLGDENGFFELFVPYYRGFMFDGLASFDYDSAHGWLNARRIYGFDEKHLKIERQRCEIRRWDEVGTTPDLIKIDVQGFEATVLRGGLETIRKDRPIFLLENNKEPTHEEILFAEDYRRAAYADGKITLDQIGKKNTFYLPQEKVESVKVRFG</sequence>
<gene>
    <name evidence="2" type="ORF">NCTC10821_01647</name>
</gene>
<dbReference type="SUPFAM" id="SSF53335">
    <property type="entry name" value="S-adenosyl-L-methionine-dependent methyltransferases"/>
    <property type="match status" value="1"/>
</dbReference>
<dbReference type="PANTHER" id="PTHR34203:SF15">
    <property type="entry name" value="SLL1173 PROTEIN"/>
    <property type="match status" value="1"/>
</dbReference>
<dbReference type="Gene3D" id="3.40.50.150">
    <property type="entry name" value="Vaccinia Virus protein VP39"/>
    <property type="match status" value="1"/>
</dbReference>
<dbReference type="PANTHER" id="PTHR34203">
    <property type="entry name" value="METHYLTRANSFERASE, FKBM FAMILY PROTEIN"/>
    <property type="match status" value="1"/>
</dbReference>
<protein>
    <submittedName>
        <fullName evidence="2">Methyltransferase FkbM</fullName>
    </submittedName>
</protein>
<dbReference type="Proteomes" id="UP000254978">
    <property type="component" value="Unassembled WGS sequence"/>
</dbReference>
<evidence type="ECO:0000313" key="3">
    <source>
        <dbReference type="Proteomes" id="UP000254978"/>
    </source>
</evidence>
<keyword evidence="3" id="KW-1185">Reference proteome</keyword>
<name>A0A378TBG6_9MYCO</name>
<dbReference type="GO" id="GO:0008168">
    <property type="term" value="F:methyltransferase activity"/>
    <property type="evidence" value="ECO:0007669"/>
    <property type="project" value="UniProtKB-KW"/>
</dbReference>
<dbReference type="Pfam" id="PF05050">
    <property type="entry name" value="Methyltransf_21"/>
    <property type="match status" value="1"/>
</dbReference>
<dbReference type="InterPro" id="IPR006342">
    <property type="entry name" value="FkbM_mtfrase"/>
</dbReference>
<dbReference type="InterPro" id="IPR052514">
    <property type="entry name" value="SAM-dependent_MTase"/>
</dbReference>
<dbReference type="NCBIfam" id="TIGR01444">
    <property type="entry name" value="fkbM_fam"/>
    <property type="match status" value="1"/>
</dbReference>
<dbReference type="GO" id="GO:0032259">
    <property type="term" value="P:methylation"/>
    <property type="evidence" value="ECO:0007669"/>
    <property type="project" value="UniProtKB-KW"/>
</dbReference>
<organism evidence="2 3">
    <name type="scientific">Mycolicibacterium tokaiense</name>
    <dbReference type="NCBI Taxonomy" id="39695"/>
    <lineage>
        <taxon>Bacteria</taxon>
        <taxon>Bacillati</taxon>
        <taxon>Actinomycetota</taxon>
        <taxon>Actinomycetes</taxon>
        <taxon>Mycobacteriales</taxon>
        <taxon>Mycobacteriaceae</taxon>
        <taxon>Mycolicibacterium</taxon>
    </lineage>
</organism>
<keyword evidence="2" id="KW-0808">Transferase</keyword>
<accession>A0A378TBG6</accession>
<dbReference type="RefSeq" id="WP_163908191.1">
    <property type="nucleotide sequence ID" value="NZ_AP022600.1"/>
</dbReference>
<keyword evidence="2" id="KW-0489">Methyltransferase</keyword>
<evidence type="ECO:0000259" key="1">
    <source>
        <dbReference type="Pfam" id="PF05050"/>
    </source>
</evidence>
<dbReference type="InterPro" id="IPR029063">
    <property type="entry name" value="SAM-dependent_MTases_sf"/>
</dbReference>
<dbReference type="AlphaFoldDB" id="A0A378TBG6"/>
<proteinExistence type="predicted"/>